<comment type="caution">
    <text evidence="3">The sequence shown here is derived from an EMBL/GenBank/DDBJ whole genome shotgun (WGS) entry which is preliminary data.</text>
</comment>
<dbReference type="PROSITE" id="PS50878">
    <property type="entry name" value="RT_POL"/>
    <property type="match status" value="1"/>
</dbReference>
<dbReference type="InterPro" id="IPR000477">
    <property type="entry name" value="RT_dom"/>
</dbReference>
<dbReference type="InterPro" id="IPR043502">
    <property type="entry name" value="DNA/RNA_pol_sf"/>
</dbReference>
<proteinExistence type="inferred from homology"/>
<keyword evidence="3" id="KW-0548">Nucleotidyltransferase</keyword>
<dbReference type="EMBL" id="SMGG01000007">
    <property type="protein sequence ID" value="TCK58388.1"/>
    <property type="molecule type" value="Genomic_DNA"/>
</dbReference>
<name>A0A4R1K2V9_9BACT</name>
<dbReference type="GO" id="GO:0003964">
    <property type="term" value="F:RNA-directed DNA polymerase activity"/>
    <property type="evidence" value="ECO:0007669"/>
    <property type="project" value="UniProtKB-KW"/>
</dbReference>
<keyword evidence="4" id="KW-1185">Reference proteome</keyword>
<protein>
    <submittedName>
        <fullName evidence="3">Retron-type reverse transcriptase</fullName>
    </submittedName>
</protein>
<keyword evidence="3" id="KW-0808">Transferase</keyword>
<dbReference type="Proteomes" id="UP000294614">
    <property type="component" value="Unassembled WGS sequence"/>
</dbReference>
<dbReference type="Pfam" id="PF00078">
    <property type="entry name" value="RVT_1"/>
    <property type="match status" value="1"/>
</dbReference>
<evidence type="ECO:0000259" key="2">
    <source>
        <dbReference type="PROSITE" id="PS50878"/>
    </source>
</evidence>
<evidence type="ECO:0000313" key="4">
    <source>
        <dbReference type="Proteomes" id="UP000294614"/>
    </source>
</evidence>
<organism evidence="3 4">
    <name type="scientific">Seleniivibrio woodruffii</name>
    <dbReference type="NCBI Taxonomy" id="1078050"/>
    <lineage>
        <taxon>Bacteria</taxon>
        <taxon>Pseudomonadati</taxon>
        <taxon>Deferribacterota</taxon>
        <taxon>Deferribacteres</taxon>
        <taxon>Deferribacterales</taxon>
        <taxon>Geovibrionaceae</taxon>
        <taxon>Seleniivibrio</taxon>
    </lineage>
</organism>
<dbReference type="InterPro" id="IPR051083">
    <property type="entry name" value="GrpII_Intron_Splice-Mob/Def"/>
</dbReference>
<dbReference type="OrthoDB" id="9793236at2"/>
<keyword evidence="3" id="KW-0695">RNA-directed DNA polymerase</keyword>
<dbReference type="PANTHER" id="PTHR34047:SF8">
    <property type="entry name" value="PROTEIN YKFC"/>
    <property type="match status" value="1"/>
</dbReference>
<dbReference type="InterPro" id="IPR043128">
    <property type="entry name" value="Rev_trsase/Diguanyl_cyclase"/>
</dbReference>
<evidence type="ECO:0000313" key="3">
    <source>
        <dbReference type="EMBL" id="TCK58388.1"/>
    </source>
</evidence>
<accession>A0A4R1K2V9</accession>
<feature type="domain" description="Reverse transcriptase" evidence="2">
    <location>
        <begin position="51"/>
        <end position="279"/>
    </location>
</feature>
<dbReference type="SUPFAM" id="SSF56672">
    <property type="entry name" value="DNA/RNA polymerases"/>
    <property type="match status" value="1"/>
</dbReference>
<dbReference type="PANTHER" id="PTHR34047">
    <property type="entry name" value="NUCLEAR INTRON MATURASE 1, MITOCHONDRIAL-RELATED"/>
    <property type="match status" value="1"/>
</dbReference>
<sequence>MKASELFKKSFKKENIIHVYNEHIRHSTTIGLDRVSIRTFEKNLDEHIDVIQRKCLNGQYVFTKYKLLLISKGPDKYPRKISIPTIRDRIVLKVLQIFISQVFKDSLNITLPQTTISHLKDAITSGMYTHVIRTDITNYYPSINHKILFKIIHSKIKKKEATSLIKKAICTCSVTKSNKLNNVEEQCGVPQGLSISNILAALYLHNFDQKFQNNQEMAYFRYVDDILVLSNDTNKDLIANTIQTLLKRDNKLKIHDFNKSDKSSISLINEPFNFLGYVFNSDMVTVKSTAKEKLIESLIKILTQYNYSREKRKEIVEWRLNLRISGCIFDKTRRGWVFYYSQVNDETMLHQLDYLVKKLLVRYELVGKISVKSFVRTYHEIIKNFHNTNYIPNFDKYTNEQMVKTLKEYFPRKFNQATLSSMTPIEIEKNFRRQIGYIIKDIEQDIKPESY</sequence>
<dbReference type="Gene3D" id="3.30.70.270">
    <property type="match status" value="1"/>
</dbReference>
<gene>
    <name evidence="3" type="ORF">C8D98_2590</name>
</gene>
<evidence type="ECO:0000256" key="1">
    <source>
        <dbReference type="ARBA" id="ARBA00034120"/>
    </source>
</evidence>
<dbReference type="RefSeq" id="WP_132874560.1">
    <property type="nucleotide sequence ID" value="NZ_SMGG01000007.1"/>
</dbReference>
<reference evidence="3 4" key="1">
    <citation type="submission" date="2019-03" db="EMBL/GenBank/DDBJ databases">
        <title>Genomic Encyclopedia of Type Strains, Phase IV (KMG-IV): sequencing the most valuable type-strain genomes for metagenomic binning, comparative biology and taxonomic classification.</title>
        <authorList>
            <person name="Goeker M."/>
        </authorList>
    </citation>
    <scope>NUCLEOTIDE SEQUENCE [LARGE SCALE GENOMIC DNA]</scope>
    <source>
        <strain evidence="3 4">DSM 24984</strain>
    </source>
</reference>
<dbReference type="AlphaFoldDB" id="A0A4R1K2V9"/>
<comment type="similarity">
    <text evidence="1">Belongs to the bacterial reverse transcriptase family.</text>
</comment>